<protein>
    <submittedName>
        <fullName evidence="5">Amylovoran biosynthesis protein AmsD</fullName>
    </submittedName>
</protein>
<dbReference type="Proteomes" id="UP000635071">
    <property type="component" value="Unassembled WGS sequence"/>
</dbReference>
<feature type="domain" description="Glycosyl transferase family 1" evidence="3">
    <location>
        <begin position="176"/>
        <end position="333"/>
    </location>
</feature>
<dbReference type="Gene3D" id="3.40.50.2000">
    <property type="entry name" value="Glycogen Phosphorylase B"/>
    <property type="match status" value="2"/>
</dbReference>
<organism evidence="5 6">
    <name type="scientific">Sandarakinorhabdus glacialis</name>
    <dbReference type="NCBI Taxonomy" id="1614636"/>
    <lineage>
        <taxon>Bacteria</taxon>
        <taxon>Pseudomonadati</taxon>
        <taxon>Pseudomonadota</taxon>
        <taxon>Alphaproteobacteria</taxon>
        <taxon>Sphingomonadales</taxon>
        <taxon>Sphingosinicellaceae</taxon>
        <taxon>Sandarakinorhabdus</taxon>
    </lineage>
</organism>
<dbReference type="RefSeq" id="WP_188762913.1">
    <property type="nucleotide sequence ID" value="NZ_BMJM01000006.1"/>
</dbReference>
<keyword evidence="2" id="KW-0808">Transferase</keyword>
<evidence type="ECO:0000256" key="2">
    <source>
        <dbReference type="ARBA" id="ARBA00022679"/>
    </source>
</evidence>
<evidence type="ECO:0000259" key="3">
    <source>
        <dbReference type="Pfam" id="PF00534"/>
    </source>
</evidence>
<reference evidence="5" key="1">
    <citation type="journal article" date="2014" name="Int. J. Syst. Evol. Microbiol.">
        <title>Complete genome sequence of Corynebacterium casei LMG S-19264T (=DSM 44701T), isolated from a smear-ripened cheese.</title>
        <authorList>
            <consortium name="US DOE Joint Genome Institute (JGI-PGF)"/>
            <person name="Walter F."/>
            <person name="Albersmeier A."/>
            <person name="Kalinowski J."/>
            <person name="Ruckert C."/>
        </authorList>
    </citation>
    <scope>NUCLEOTIDE SEQUENCE</scope>
    <source>
        <strain evidence="5">CGMCC 1.15519</strain>
    </source>
</reference>
<dbReference type="GO" id="GO:0016757">
    <property type="term" value="F:glycosyltransferase activity"/>
    <property type="evidence" value="ECO:0007669"/>
    <property type="project" value="UniProtKB-KW"/>
</dbReference>
<dbReference type="Pfam" id="PF13579">
    <property type="entry name" value="Glyco_trans_4_4"/>
    <property type="match status" value="1"/>
</dbReference>
<keyword evidence="1" id="KW-0328">Glycosyltransferase</keyword>
<dbReference type="CDD" id="cd03820">
    <property type="entry name" value="GT4_AmsD-like"/>
    <property type="match status" value="1"/>
</dbReference>
<dbReference type="PANTHER" id="PTHR12526">
    <property type="entry name" value="GLYCOSYLTRANSFERASE"/>
    <property type="match status" value="1"/>
</dbReference>
<comment type="caution">
    <text evidence="5">The sequence shown here is derived from an EMBL/GenBank/DDBJ whole genome shotgun (WGS) entry which is preliminary data.</text>
</comment>
<evidence type="ECO:0000313" key="6">
    <source>
        <dbReference type="Proteomes" id="UP000635071"/>
    </source>
</evidence>
<dbReference type="SUPFAM" id="SSF53756">
    <property type="entry name" value="UDP-Glycosyltransferase/glycogen phosphorylase"/>
    <property type="match status" value="1"/>
</dbReference>
<reference evidence="5" key="2">
    <citation type="submission" date="2020-09" db="EMBL/GenBank/DDBJ databases">
        <authorList>
            <person name="Sun Q."/>
            <person name="Zhou Y."/>
        </authorList>
    </citation>
    <scope>NUCLEOTIDE SEQUENCE</scope>
    <source>
        <strain evidence="5">CGMCC 1.15519</strain>
    </source>
</reference>
<proteinExistence type="predicted"/>
<dbReference type="EMBL" id="BMJM01000006">
    <property type="protein sequence ID" value="GGE14556.1"/>
    <property type="molecule type" value="Genomic_DNA"/>
</dbReference>
<dbReference type="Pfam" id="PF00534">
    <property type="entry name" value="Glycos_transf_1"/>
    <property type="match status" value="1"/>
</dbReference>
<feature type="domain" description="Glycosyltransferase subfamily 4-like N-terminal" evidence="4">
    <location>
        <begin position="13"/>
        <end position="165"/>
    </location>
</feature>
<name>A0A916ZW93_9SPHN</name>
<dbReference type="InterPro" id="IPR028098">
    <property type="entry name" value="Glyco_trans_4-like_N"/>
</dbReference>
<dbReference type="PANTHER" id="PTHR12526:SF510">
    <property type="entry name" value="D-INOSITOL 3-PHOSPHATE GLYCOSYLTRANSFERASE"/>
    <property type="match status" value="1"/>
</dbReference>
<gene>
    <name evidence="5" type="primary">amsD</name>
    <name evidence="5" type="ORF">GCM10011529_21210</name>
</gene>
<sequence>MHIAILLSSLGAGGAERVLALLTGHWTANGHRVTVIAFDSESDPVFHDFGAGVSQLRLGLPPGGSSPIGLLARRTMRLRRILRTERPDIVVSFLFKINVTTLIAAMGLGIPVIVSERNNPDRQQAHPIWPLLRSLFYPSAAALVLQTEASRKALSRSQAAAGVVIANPITCWPRRPEPEGRKTLVAVGRLDAQKGFDLLLQAFAVVAALHPAWDLVIWGEGPRRADLEAQVAALGIGDRASLPGLSDKPGDWIASASAFVLSSRFEGFGNAMAEAMAAGLPVVAFDCDYGVAVLADRDVDCLVVAPEDVSAMAAAIDRLLGDPALRHRLGTAASISARRFAAPAIFAQWDALLDNSVTGKPAQSPAIADGPVAVT</sequence>
<evidence type="ECO:0000256" key="1">
    <source>
        <dbReference type="ARBA" id="ARBA00022676"/>
    </source>
</evidence>
<keyword evidence="6" id="KW-1185">Reference proteome</keyword>
<accession>A0A916ZW93</accession>
<evidence type="ECO:0000259" key="4">
    <source>
        <dbReference type="Pfam" id="PF13579"/>
    </source>
</evidence>
<dbReference type="InterPro" id="IPR001296">
    <property type="entry name" value="Glyco_trans_1"/>
</dbReference>
<evidence type="ECO:0000313" key="5">
    <source>
        <dbReference type="EMBL" id="GGE14556.1"/>
    </source>
</evidence>
<dbReference type="AlphaFoldDB" id="A0A916ZW93"/>